<gene>
    <name evidence="1" type="ORF">PVE_P0245</name>
</gene>
<dbReference type="AlphaFoldDB" id="A0A1D3KAM6"/>
<geneLocation type="plasmid" evidence="2">
    <name>pve_Plasmid</name>
</geneLocation>
<evidence type="ECO:0000313" key="2">
    <source>
        <dbReference type="Proteomes" id="UP000245431"/>
    </source>
</evidence>
<name>A0A1D3KAM6_PSEVE</name>
<keyword evidence="1" id="KW-0614">Plasmid</keyword>
<dbReference type="EMBL" id="LT599585">
    <property type="protein sequence ID" value="SBW85285.1"/>
    <property type="molecule type" value="Genomic_DNA"/>
</dbReference>
<organism evidence="1 2">
    <name type="scientific">Pseudomonas veronii 1YdBTEX2</name>
    <dbReference type="NCBI Taxonomy" id="1295141"/>
    <lineage>
        <taxon>Bacteria</taxon>
        <taxon>Pseudomonadati</taxon>
        <taxon>Pseudomonadota</taxon>
        <taxon>Gammaproteobacteria</taxon>
        <taxon>Pseudomonadales</taxon>
        <taxon>Pseudomonadaceae</taxon>
        <taxon>Pseudomonas</taxon>
    </lineage>
</organism>
<reference evidence="2" key="1">
    <citation type="submission" date="2016-07" db="EMBL/GenBank/DDBJ databases">
        <authorList>
            <person name="Florea S."/>
            <person name="Webb J.S."/>
            <person name="Jaromczyk J."/>
            <person name="Schardl C.L."/>
        </authorList>
    </citation>
    <scope>NUCLEOTIDE SEQUENCE [LARGE SCALE GENOMIC DNA]</scope>
    <source>
        <strain evidence="2">1YdBTEX2</strain>
        <plasmid evidence="2">Plasmid pve_Plasmid</plasmid>
    </source>
</reference>
<accession>A0A1D3KAM6</accession>
<protein>
    <submittedName>
        <fullName evidence="1">Uncharacterized protein</fullName>
    </submittedName>
</protein>
<sequence>MSENLVQFPEAFAQRISKMIGFEPPVSGTAANGWFGGYGCRWCAASRAWFTVVPFDQLQVAEKVAQMFREAGVLDVRINNEGGVSQEDDGKGLQVSAYV</sequence>
<dbReference type="Proteomes" id="UP000245431">
    <property type="component" value="Plasmid PVE_plasmid"/>
</dbReference>
<evidence type="ECO:0000313" key="1">
    <source>
        <dbReference type="EMBL" id="SBW85285.1"/>
    </source>
</evidence>
<proteinExistence type="predicted"/>